<proteinExistence type="inferred from homology"/>
<comment type="similarity">
    <text evidence="5">Belongs to the creatininase superfamily.</text>
</comment>
<evidence type="ECO:0000256" key="5">
    <source>
        <dbReference type="ARBA" id="ARBA00024029"/>
    </source>
</evidence>
<dbReference type="PANTHER" id="PTHR35005:SF1">
    <property type="entry name" value="2-AMINO-5-FORMYLAMINO-6-RIBOSYLAMINOPYRIMIDIN-4(3H)-ONE 5'-MONOPHOSPHATE DEFORMYLASE"/>
    <property type="match status" value="1"/>
</dbReference>
<keyword evidence="2" id="KW-0479">Metal-binding</keyword>
<comment type="cofactor">
    <cofactor evidence="1">
        <name>Zn(2+)</name>
        <dbReference type="ChEBI" id="CHEBI:29105"/>
    </cofactor>
</comment>
<accession>A0ABR8WZC4</accession>
<dbReference type="InterPro" id="IPR024087">
    <property type="entry name" value="Creatininase-like_sf"/>
</dbReference>
<dbReference type="EMBL" id="JACSPY010000028">
    <property type="protein sequence ID" value="MBD8021951.1"/>
    <property type="molecule type" value="Genomic_DNA"/>
</dbReference>
<dbReference type="Pfam" id="PF02633">
    <property type="entry name" value="Creatininase"/>
    <property type="match status" value="1"/>
</dbReference>
<protein>
    <submittedName>
        <fullName evidence="6">Creatininase family protein</fullName>
    </submittedName>
</protein>
<evidence type="ECO:0000256" key="2">
    <source>
        <dbReference type="ARBA" id="ARBA00022723"/>
    </source>
</evidence>
<keyword evidence="3" id="KW-0378">Hydrolase</keyword>
<keyword evidence="4" id="KW-0862">Zinc</keyword>
<evidence type="ECO:0000313" key="6">
    <source>
        <dbReference type="EMBL" id="MBD8021951.1"/>
    </source>
</evidence>
<gene>
    <name evidence="6" type="ORF">H9634_14315</name>
</gene>
<evidence type="ECO:0000256" key="4">
    <source>
        <dbReference type="ARBA" id="ARBA00022833"/>
    </source>
</evidence>
<dbReference type="Gene3D" id="3.40.50.10310">
    <property type="entry name" value="Creatininase"/>
    <property type="match status" value="1"/>
</dbReference>
<sequence length="272" mass="29618">MIDDSKSFGRLSWTEVKEAAERDPVILLPIGAIEQHGPHLPVHEDSIVAEWAAYKIARMTDGEVDTLVAPALHYGHSPTFRGFPGNISLSDATLKAATRDIIESLVNSGFRRFVLINNNGGNVAPVAAAAVDLRRDLGVLIGHVYPWQLGYALMRSAYDDPSKVYGHGAEPELSAMLAIFPDQVNMSKAESGGLHSASGWRPTSYLETKIGDYDVPGTVYWDFSEVSTNGVTGDVSAARAATGREWIDRVMGFCAEYVREYDRNTRNSGEAS</sequence>
<evidence type="ECO:0000313" key="7">
    <source>
        <dbReference type="Proteomes" id="UP000651517"/>
    </source>
</evidence>
<dbReference type="Proteomes" id="UP000651517">
    <property type="component" value="Unassembled WGS sequence"/>
</dbReference>
<keyword evidence="7" id="KW-1185">Reference proteome</keyword>
<evidence type="ECO:0000256" key="1">
    <source>
        <dbReference type="ARBA" id="ARBA00001947"/>
    </source>
</evidence>
<dbReference type="RefSeq" id="WP_191727475.1">
    <property type="nucleotide sequence ID" value="NZ_JACSPY010000028.1"/>
</dbReference>
<organism evidence="6 7">
    <name type="scientific">Brevibacterium gallinarum</name>
    <dbReference type="NCBI Taxonomy" id="2762220"/>
    <lineage>
        <taxon>Bacteria</taxon>
        <taxon>Bacillati</taxon>
        <taxon>Actinomycetota</taxon>
        <taxon>Actinomycetes</taxon>
        <taxon>Micrococcales</taxon>
        <taxon>Brevibacteriaceae</taxon>
        <taxon>Brevibacterium</taxon>
    </lineage>
</organism>
<reference evidence="6 7" key="1">
    <citation type="submission" date="2020-08" db="EMBL/GenBank/DDBJ databases">
        <title>A Genomic Blueprint of the Chicken Gut Microbiome.</title>
        <authorList>
            <person name="Gilroy R."/>
            <person name="Ravi A."/>
            <person name="Getino M."/>
            <person name="Pursley I."/>
            <person name="Horton D.L."/>
            <person name="Alikhan N.-F."/>
            <person name="Baker D."/>
            <person name="Gharbi K."/>
            <person name="Hall N."/>
            <person name="Watson M."/>
            <person name="Adriaenssens E.M."/>
            <person name="Foster-Nyarko E."/>
            <person name="Jarju S."/>
            <person name="Secka A."/>
            <person name="Antonio M."/>
            <person name="Oren A."/>
            <person name="Chaudhuri R."/>
            <person name="La Ragione R.M."/>
            <person name="Hildebrand F."/>
            <person name="Pallen M.J."/>
        </authorList>
    </citation>
    <scope>NUCLEOTIDE SEQUENCE [LARGE SCALE GENOMIC DNA]</scope>
    <source>
        <strain evidence="6 7">Re57</strain>
    </source>
</reference>
<dbReference type="SUPFAM" id="SSF102215">
    <property type="entry name" value="Creatininase"/>
    <property type="match status" value="1"/>
</dbReference>
<evidence type="ECO:0000256" key="3">
    <source>
        <dbReference type="ARBA" id="ARBA00022801"/>
    </source>
</evidence>
<comment type="caution">
    <text evidence="6">The sequence shown here is derived from an EMBL/GenBank/DDBJ whole genome shotgun (WGS) entry which is preliminary data.</text>
</comment>
<dbReference type="InterPro" id="IPR003785">
    <property type="entry name" value="Creatininase/forma_Hydrolase"/>
</dbReference>
<dbReference type="PANTHER" id="PTHR35005">
    <property type="entry name" value="3-DEHYDRO-SCYLLO-INOSOSE HYDROLASE"/>
    <property type="match status" value="1"/>
</dbReference>
<name>A0ABR8WZC4_9MICO</name>